<evidence type="ECO:0000256" key="3">
    <source>
        <dbReference type="ARBA" id="ARBA00022729"/>
    </source>
</evidence>
<evidence type="ECO:0000256" key="6">
    <source>
        <dbReference type="PROSITE-ProRule" id="PRU00278"/>
    </source>
</evidence>
<comment type="caution">
    <text evidence="8">The sequence shown here is derived from an EMBL/GenBank/DDBJ whole genome shotgun (WGS) entry which is preliminary data.</text>
</comment>
<proteinExistence type="predicted"/>
<dbReference type="InterPro" id="IPR000297">
    <property type="entry name" value="PPIase_PpiC"/>
</dbReference>
<dbReference type="EC" id="5.2.1.8" evidence="2"/>
<keyword evidence="9" id="KW-1185">Reference proteome</keyword>
<dbReference type="GO" id="GO:0016853">
    <property type="term" value="F:isomerase activity"/>
    <property type="evidence" value="ECO:0007669"/>
    <property type="project" value="UniProtKB-KW"/>
</dbReference>
<evidence type="ECO:0000256" key="2">
    <source>
        <dbReference type="ARBA" id="ARBA00013194"/>
    </source>
</evidence>
<dbReference type="InterPro" id="IPR046357">
    <property type="entry name" value="PPIase_dom_sf"/>
</dbReference>
<evidence type="ECO:0000313" key="8">
    <source>
        <dbReference type="EMBL" id="MFB2838485.1"/>
    </source>
</evidence>
<evidence type="ECO:0000256" key="5">
    <source>
        <dbReference type="ARBA" id="ARBA00023235"/>
    </source>
</evidence>
<feature type="domain" description="PpiC" evidence="7">
    <location>
        <begin position="151"/>
        <end position="243"/>
    </location>
</feature>
<accession>A0ABV4WTT1</accession>
<protein>
    <recommendedName>
        <fullName evidence="2">peptidylprolyl isomerase</fullName>
        <ecNumber evidence="2">5.2.1.8</ecNumber>
    </recommendedName>
</protein>
<dbReference type="RefSeq" id="WP_413280815.1">
    <property type="nucleotide sequence ID" value="NZ_JBHFNT010000251.1"/>
</dbReference>
<dbReference type="EMBL" id="JBHFNT010000251">
    <property type="protein sequence ID" value="MFB2838485.1"/>
    <property type="molecule type" value="Genomic_DNA"/>
</dbReference>
<dbReference type="Proteomes" id="UP001576780">
    <property type="component" value="Unassembled WGS sequence"/>
</dbReference>
<gene>
    <name evidence="8" type="ORF">ACE1CA_28665</name>
</gene>
<evidence type="ECO:0000256" key="4">
    <source>
        <dbReference type="ARBA" id="ARBA00023110"/>
    </source>
</evidence>
<keyword evidence="3" id="KW-0732">Signal</keyword>
<dbReference type="PANTHER" id="PTHR47245:SF1">
    <property type="entry name" value="FOLDASE PROTEIN PRSA"/>
    <property type="match status" value="1"/>
</dbReference>
<organism evidence="8 9">
    <name type="scientific">Floridaenema evergladense BLCC-F167</name>
    <dbReference type="NCBI Taxonomy" id="3153639"/>
    <lineage>
        <taxon>Bacteria</taxon>
        <taxon>Bacillati</taxon>
        <taxon>Cyanobacteriota</taxon>
        <taxon>Cyanophyceae</taxon>
        <taxon>Oscillatoriophycideae</taxon>
        <taxon>Aerosakkonematales</taxon>
        <taxon>Aerosakkonemataceae</taxon>
        <taxon>Floridanema</taxon>
        <taxon>Floridanema evergladense</taxon>
    </lineage>
</organism>
<keyword evidence="5 6" id="KW-0413">Isomerase</keyword>
<evidence type="ECO:0000256" key="1">
    <source>
        <dbReference type="ARBA" id="ARBA00000971"/>
    </source>
</evidence>
<name>A0ABV4WTT1_9CYAN</name>
<dbReference type="PANTHER" id="PTHR47245">
    <property type="entry name" value="PEPTIDYLPROLYL ISOMERASE"/>
    <property type="match status" value="1"/>
</dbReference>
<keyword evidence="4 6" id="KW-0697">Rotamase</keyword>
<dbReference type="Gene3D" id="3.10.50.40">
    <property type="match status" value="1"/>
</dbReference>
<dbReference type="SUPFAM" id="SSF54534">
    <property type="entry name" value="FKBP-like"/>
    <property type="match status" value="1"/>
</dbReference>
<reference evidence="8 9" key="1">
    <citation type="submission" date="2024-09" db="EMBL/GenBank/DDBJ databases">
        <title>Floridaenema gen nov. (Aerosakkonemataceae, Aerosakkonematales ord. nov., Cyanobacteria) from benthic tropical and subtropical fresh waters, with the description of four new species.</title>
        <authorList>
            <person name="Moretto J.A."/>
            <person name="Berthold D.E."/>
            <person name="Lefler F.W."/>
            <person name="Huang I.-S."/>
            <person name="Laughinghouse H. IV."/>
        </authorList>
    </citation>
    <scope>NUCLEOTIDE SEQUENCE [LARGE SCALE GENOMIC DNA]</scope>
    <source>
        <strain evidence="8 9">BLCC-F167</strain>
    </source>
</reference>
<evidence type="ECO:0000313" key="9">
    <source>
        <dbReference type="Proteomes" id="UP001576780"/>
    </source>
</evidence>
<dbReference type="Pfam" id="PF00639">
    <property type="entry name" value="Rotamase"/>
    <property type="match status" value="1"/>
</dbReference>
<dbReference type="InterPro" id="IPR050245">
    <property type="entry name" value="PrsA_foldase"/>
</dbReference>
<dbReference type="PROSITE" id="PS50198">
    <property type="entry name" value="PPIC_PPIASE_2"/>
    <property type="match status" value="1"/>
</dbReference>
<evidence type="ECO:0000259" key="7">
    <source>
        <dbReference type="PROSITE" id="PS50198"/>
    </source>
</evidence>
<sequence>MRMAKSETNGLNGKDDNSHLLAIADSNAEPSLLQIGNSAVGNGTGNHEFQGIDLVTLLKQYELLPKLREEMIIERAIAPFDCTLKEQTECYLEFCKQRQLNSETARQQWLQEQGMTEAQLINLATRELKIEKFKQATWGQNLENYFLQHKSELDQYVYSLIRVRDGAFAQELYSRLQTGEESFAELAKQYSEGLEAKTGGLIGPVPLSLSHPKLAQLLQTSELGELSVPSAIEDIWVIVQVEKIIPAQFDEQMQQKLLDELFDNWLKEQLKKPSPLQLIAS</sequence>
<comment type="catalytic activity">
    <reaction evidence="1">
        <text>[protein]-peptidylproline (omega=180) = [protein]-peptidylproline (omega=0)</text>
        <dbReference type="Rhea" id="RHEA:16237"/>
        <dbReference type="Rhea" id="RHEA-COMP:10747"/>
        <dbReference type="Rhea" id="RHEA-COMP:10748"/>
        <dbReference type="ChEBI" id="CHEBI:83833"/>
        <dbReference type="ChEBI" id="CHEBI:83834"/>
        <dbReference type="EC" id="5.2.1.8"/>
    </reaction>
</comment>